<keyword evidence="1" id="KW-1003">Cell membrane</keyword>
<dbReference type="InterPro" id="IPR001173">
    <property type="entry name" value="Glyco_trans_2-like"/>
</dbReference>
<feature type="domain" description="Glycosyltransferase 2-like" evidence="8">
    <location>
        <begin position="6"/>
        <end position="134"/>
    </location>
</feature>
<evidence type="ECO:0000256" key="1">
    <source>
        <dbReference type="ARBA" id="ARBA00022475"/>
    </source>
</evidence>
<dbReference type="Pfam" id="PF00535">
    <property type="entry name" value="Glycos_transf_2"/>
    <property type="match status" value="1"/>
</dbReference>
<accession>A0ABT8D744</accession>
<evidence type="ECO:0000256" key="7">
    <source>
        <dbReference type="ARBA" id="ARBA00023136"/>
    </source>
</evidence>
<keyword evidence="6" id="KW-1133">Transmembrane helix</keyword>
<reference evidence="10" key="1">
    <citation type="journal article" date="2019" name="Int. J. Syst. Evol. Microbiol.">
        <title>The Global Catalogue of Microorganisms (GCM) 10K type strain sequencing project: providing services to taxonomists for standard genome sequencing and annotation.</title>
        <authorList>
            <consortium name="The Broad Institute Genomics Platform"/>
            <consortium name="The Broad Institute Genome Sequencing Center for Infectious Disease"/>
            <person name="Wu L."/>
            <person name="Ma J."/>
        </authorList>
    </citation>
    <scope>NUCLEOTIDE SEQUENCE [LARGE SCALE GENOMIC DNA]</scope>
    <source>
        <strain evidence="10">CECT 8482</strain>
    </source>
</reference>
<evidence type="ECO:0000256" key="2">
    <source>
        <dbReference type="ARBA" id="ARBA00022676"/>
    </source>
</evidence>
<evidence type="ECO:0000256" key="3">
    <source>
        <dbReference type="ARBA" id="ARBA00022679"/>
    </source>
</evidence>
<name>A0ABT8D744_9RHOB</name>
<dbReference type="RefSeq" id="WP_377786825.1">
    <property type="nucleotide sequence ID" value="NZ_JBHUOC010000001.1"/>
</dbReference>
<dbReference type="EMBL" id="JAUFRC010000001">
    <property type="protein sequence ID" value="MDN3712562.1"/>
    <property type="molecule type" value="Genomic_DNA"/>
</dbReference>
<proteinExistence type="predicted"/>
<dbReference type="CDD" id="cd04179">
    <property type="entry name" value="DPM_DPG-synthase_like"/>
    <property type="match status" value="1"/>
</dbReference>
<dbReference type="SUPFAM" id="SSF53448">
    <property type="entry name" value="Nucleotide-diphospho-sugar transferases"/>
    <property type="match status" value="1"/>
</dbReference>
<protein>
    <submittedName>
        <fullName evidence="9">Glycosyltransferase family 2 protein</fullName>
    </submittedName>
</protein>
<evidence type="ECO:0000313" key="9">
    <source>
        <dbReference type="EMBL" id="MDN3712562.1"/>
    </source>
</evidence>
<gene>
    <name evidence="9" type="ORF">QWZ10_13890</name>
</gene>
<sequence>MTFDISIVLPAKNEAGNIEALLLDISRVMADADHEIIVVDDASTDQTRDVLARLRRRMPQLRVVCHQSSCGQSAAIRSGILAAKGRIIATLDADGQNPPENLPDLLRPCSMPPRATVSGLCRASGSGARIHVRNDGPRSSRTAFAAGFWATGSATAAAGSRHSRARSI</sequence>
<evidence type="ECO:0000259" key="8">
    <source>
        <dbReference type="Pfam" id="PF00535"/>
    </source>
</evidence>
<keyword evidence="2" id="KW-0328">Glycosyltransferase</keyword>
<evidence type="ECO:0000256" key="4">
    <source>
        <dbReference type="ARBA" id="ARBA00022692"/>
    </source>
</evidence>
<evidence type="ECO:0000256" key="5">
    <source>
        <dbReference type="ARBA" id="ARBA00022985"/>
    </source>
</evidence>
<dbReference type="Proteomes" id="UP001243846">
    <property type="component" value="Unassembled WGS sequence"/>
</dbReference>
<organism evidence="9 10">
    <name type="scientific">Paracoccus cavernae</name>
    <dbReference type="NCBI Taxonomy" id="1571207"/>
    <lineage>
        <taxon>Bacteria</taxon>
        <taxon>Pseudomonadati</taxon>
        <taxon>Pseudomonadota</taxon>
        <taxon>Alphaproteobacteria</taxon>
        <taxon>Rhodobacterales</taxon>
        <taxon>Paracoccaceae</taxon>
        <taxon>Paracoccus</taxon>
    </lineage>
</organism>
<dbReference type="InterPro" id="IPR050256">
    <property type="entry name" value="Glycosyltransferase_2"/>
</dbReference>
<dbReference type="PANTHER" id="PTHR48090:SF3">
    <property type="entry name" value="UNDECAPRENYL-PHOSPHATE 4-DEOXY-4-FORMAMIDO-L-ARABINOSE TRANSFERASE"/>
    <property type="match status" value="1"/>
</dbReference>
<evidence type="ECO:0000313" key="10">
    <source>
        <dbReference type="Proteomes" id="UP001243846"/>
    </source>
</evidence>
<keyword evidence="3" id="KW-0808">Transferase</keyword>
<comment type="caution">
    <text evidence="9">The sequence shown here is derived from an EMBL/GenBank/DDBJ whole genome shotgun (WGS) entry which is preliminary data.</text>
</comment>
<dbReference type="PANTHER" id="PTHR48090">
    <property type="entry name" value="UNDECAPRENYL-PHOSPHATE 4-DEOXY-4-FORMAMIDO-L-ARABINOSE TRANSFERASE-RELATED"/>
    <property type="match status" value="1"/>
</dbReference>
<dbReference type="InterPro" id="IPR029044">
    <property type="entry name" value="Nucleotide-diphossugar_trans"/>
</dbReference>
<keyword evidence="4" id="KW-0812">Transmembrane</keyword>
<keyword evidence="10" id="KW-1185">Reference proteome</keyword>
<evidence type="ECO:0000256" key="6">
    <source>
        <dbReference type="ARBA" id="ARBA00022989"/>
    </source>
</evidence>
<keyword evidence="7" id="KW-0472">Membrane</keyword>
<keyword evidence="5" id="KW-0448">Lipopolysaccharide biosynthesis</keyword>
<dbReference type="Gene3D" id="3.90.550.10">
    <property type="entry name" value="Spore Coat Polysaccharide Biosynthesis Protein SpsA, Chain A"/>
    <property type="match status" value="1"/>
</dbReference>